<evidence type="ECO:0000313" key="1">
    <source>
        <dbReference type="EMBL" id="CAH7674144.1"/>
    </source>
</evidence>
<reference evidence="1" key="1">
    <citation type="submission" date="2022-06" db="EMBL/GenBank/DDBJ databases">
        <authorList>
            <consortium name="SYNGENTA / RWTH Aachen University"/>
        </authorList>
    </citation>
    <scope>NUCLEOTIDE SEQUENCE</scope>
</reference>
<organism evidence="1 2">
    <name type="scientific">Phakopsora pachyrhizi</name>
    <name type="common">Asian soybean rust disease fungus</name>
    <dbReference type="NCBI Taxonomy" id="170000"/>
    <lineage>
        <taxon>Eukaryota</taxon>
        <taxon>Fungi</taxon>
        <taxon>Dikarya</taxon>
        <taxon>Basidiomycota</taxon>
        <taxon>Pucciniomycotina</taxon>
        <taxon>Pucciniomycetes</taxon>
        <taxon>Pucciniales</taxon>
        <taxon>Phakopsoraceae</taxon>
        <taxon>Phakopsora</taxon>
    </lineage>
</organism>
<sequence>MRGWEGGADKSLTARSLVVVASEMSGVGEVDLNSGQGIWQNNKVYIKPRHRSNETELLRLLLLEATVEEHNEDLYDVLQRLKSLTESNKLEDRNVYYFQQVATAIIKGKMRLFVQRVLMIRGKNSRVSKYDWMDYFSHQSPEISSPQFVDLSQQTTTDLMMDEEERDSDLNLIEQLAETQRDCKDYNEPSTRRNDDWIVSKMTVDSEEQAAGLPDGGPVGLGELASLTFQYPRISVPFGCTTSAK</sequence>
<dbReference type="EMBL" id="CALTRL010001914">
    <property type="protein sequence ID" value="CAH7674144.1"/>
    <property type="molecule type" value="Genomic_DNA"/>
</dbReference>
<protein>
    <submittedName>
        <fullName evidence="1">Uncharacterized protein</fullName>
    </submittedName>
</protein>
<dbReference type="AlphaFoldDB" id="A0AAV0AZ69"/>
<comment type="caution">
    <text evidence="1">The sequence shown here is derived from an EMBL/GenBank/DDBJ whole genome shotgun (WGS) entry which is preliminary data.</text>
</comment>
<dbReference type="Proteomes" id="UP001153365">
    <property type="component" value="Unassembled WGS sequence"/>
</dbReference>
<evidence type="ECO:0000313" key="2">
    <source>
        <dbReference type="Proteomes" id="UP001153365"/>
    </source>
</evidence>
<accession>A0AAV0AZ69</accession>
<name>A0AAV0AZ69_PHAPC</name>
<gene>
    <name evidence="1" type="ORF">PPACK8108_LOCUS9046</name>
</gene>
<proteinExistence type="predicted"/>
<keyword evidence="2" id="KW-1185">Reference proteome</keyword>